<dbReference type="Proteomes" id="UP000324176">
    <property type="component" value="Unassembled WGS sequence"/>
</dbReference>
<gene>
    <name evidence="1" type="ORF">BCL69_106123</name>
</gene>
<dbReference type="EMBL" id="VNHT01000061">
    <property type="protein sequence ID" value="TYP80296.1"/>
    <property type="molecule type" value="Genomic_DNA"/>
</dbReference>
<reference evidence="1 2" key="1">
    <citation type="submission" date="2019-07" db="EMBL/GenBank/DDBJ databases">
        <title>Active sludge and wastewater microbial communities from Klosterneuburg, Austria.</title>
        <authorList>
            <person name="Wagner M."/>
        </authorList>
    </citation>
    <scope>NUCLEOTIDE SEQUENCE [LARGE SCALE GENOMIC DNA]</scope>
    <source>
        <strain evidence="1 2">Nm2</strain>
    </source>
</reference>
<proteinExistence type="predicted"/>
<accession>A0A5D3YB32</accession>
<organism evidence="1 2">
    <name type="scientific">Nitrosomonas communis</name>
    <dbReference type="NCBI Taxonomy" id="44574"/>
    <lineage>
        <taxon>Bacteria</taxon>
        <taxon>Pseudomonadati</taxon>
        <taxon>Pseudomonadota</taxon>
        <taxon>Betaproteobacteria</taxon>
        <taxon>Nitrosomonadales</taxon>
        <taxon>Nitrosomonadaceae</taxon>
        <taxon>Nitrosomonas</taxon>
    </lineage>
</organism>
<name>A0A5D3YB32_9PROT</name>
<evidence type="ECO:0000313" key="1">
    <source>
        <dbReference type="EMBL" id="TYP80296.1"/>
    </source>
</evidence>
<sequence>MSMIKTKFGFFQVKIKSMLRHAIEFCQTSFCETPEKFDTVNMAFAIDKLIIPVMNPQMLIKADIDNPS</sequence>
<evidence type="ECO:0000313" key="2">
    <source>
        <dbReference type="Proteomes" id="UP000324176"/>
    </source>
</evidence>
<dbReference type="AlphaFoldDB" id="A0A5D3YB32"/>
<comment type="caution">
    <text evidence="1">The sequence shown here is derived from an EMBL/GenBank/DDBJ whole genome shotgun (WGS) entry which is preliminary data.</text>
</comment>
<protein>
    <submittedName>
        <fullName evidence="1">Uncharacterized protein</fullName>
    </submittedName>
</protein>